<dbReference type="eggNOG" id="ENOG502RKC9">
    <property type="taxonomic scope" value="Eukaryota"/>
</dbReference>
<evidence type="ECO:0000313" key="7">
    <source>
        <dbReference type="Proteomes" id="UP000006310"/>
    </source>
</evidence>
<dbReference type="GO" id="GO:0005634">
    <property type="term" value="C:nucleus"/>
    <property type="evidence" value="ECO:0007669"/>
    <property type="project" value="EnsemblFungi"/>
</dbReference>
<dbReference type="RefSeq" id="XP_022463269.1">
    <property type="nucleotide sequence ID" value="XM_022606589.1"/>
</dbReference>
<gene>
    <name evidence="6" type="primary">KNAG0B05930</name>
    <name evidence="6" type="ordered locus">KNAG_0B05930</name>
</gene>
<organism evidence="6 7">
    <name type="scientific">Huiozyma naganishii (strain ATCC MYA-139 / BCRC 22969 / CBS 8797 / KCTC 17520 / NBRC 10181 / NCYC 3082 / Yp74L-3)</name>
    <name type="common">Yeast</name>
    <name type="synonym">Kazachstania naganishii</name>
    <dbReference type="NCBI Taxonomy" id="1071383"/>
    <lineage>
        <taxon>Eukaryota</taxon>
        <taxon>Fungi</taxon>
        <taxon>Dikarya</taxon>
        <taxon>Ascomycota</taxon>
        <taxon>Saccharomycotina</taxon>
        <taxon>Saccharomycetes</taxon>
        <taxon>Saccharomycetales</taxon>
        <taxon>Saccharomycetaceae</taxon>
        <taxon>Huiozyma</taxon>
    </lineage>
</organism>
<dbReference type="GO" id="GO:0005886">
    <property type="term" value="C:plasma membrane"/>
    <property type="evidence" value="ECO:0007669"/>
    <property type="project" value="EnsemblFungi"/>
</dbReference>
<evidence type="ECO:0000256" key="2">
    <source>
        <dbReference type="ARBA" id="ARBA00022771"/>
    </source>
</evidence>
<dbReference type="AlphaFoldDB" id="J7RHK6"/>
<evidence type="ECO:0000256" key="4">
    <source>
        <dbReference type="PROSITE-ProRule" id="PRU00027"/>
    </source>
</evidence>
<accession>J7RHK6</accession>
<reference evidence="6 7" key="1">
    <citation type="journal article" date="2011" name="Proc. Natl. Acad. Sci. U.S.A.">
        <title>Evolutionary erosion of yeast sex chromosomes by mating-type switching accidents.</title>
        <authorList>
            <person name="Gordon J.L."/>
            <person name="Armisen D."/>
            <person name="Proux-Wera E."/>
            <person name="Oheigeartaigh S.S."/>
            <person name="Byrne K.P."/>
            <person name="Wolfe K.H."/>
        </authorList>
    </citation>
    <scope>NUCLEOTIDE SEQUENCE [LARGE SCALE GENOMIC DNA]</scope>
    <source>
        <strain evidence="7">ATCC MYA-139 / BCRC 22969 / CBS 8797 / CCRC 22969 / KCTC 17520 / NBRC 10181 / NCYC 3082</strain>
    </source>
</reference>
<dbReference type="Pfam" id="PF02892">
    <property type="entry name" value="zf-BED"/>
    <property type="match status" value="1"/>
</dbReference>
<reference evidence="7" key="2">
    <citation type="submission" date="2012-08" db="EMBL/GenBank/DDBJ databases">
        <title>Genome sequence of Kazachstania naganishii.</title>
        <authorList>
            <person name="Gordon J.L."/>
            <person name="Armisen D."/>
            <person name="Proux-Wera E."/>
            <person name="OhEigeartaigh S.S."/>
            <person name="Byrne K.P."/>
            <person name="Wolfe K.H."/>
        </authorList>
    </citation>
    <scope>NUCLEOTIDE SEQUENCE [LARGE SCALE GENOMIC DNA]</scope>
    <source>
        <strain evidence="7">ATCC MYA-139 / BCRC 22969 / CBS 8797 / CCRC 22969 / KCTC 17520 / NBRC 10181 / NCYC 3082</strain>
    </source>
</reference>
<dbReference type="InterPro" id="IPR003656">
    <property type="entry name" value="Znf_BED"/>
</dbReference>
<dbReference type="HOGENOM" id="CLU_008135_0_0_1"/>
<feature type="domain" description="BED-type" evidence="5">
    <location>
        <begin position="41"/>
        <end position="97"/>
    </location>
</feature>
<keyword evidence="3" id="KW-0862">Zinc</keyword>
<dbReference type="GO" id="GO:0006338">
    <property type="term" value="P:chromatin remodeling"/>
    <property type="evidence" value="ECO:0007669"/>
    <property type="project" value="EnsemblFungi"/>
</dbReference>
<dbReference type="GO" id="GO:0005773">
    <property type="term" value="C:vacuole"/>
    <property type="evidence" value="ECO:0007669"/>
    <property type="project" value="GOC"/>
</dbReference>
<proteinExistence type="predicted"/>
<evidence type="ECO:0000256" key="1">
    <source>
        <dbReference type="ARBA" id="ARBA00022723"/>
    </source>
</evidence>
<dbReference type="EMBL" id="HE978315">
    <property type="protein sequence ID" value="CCK69023.1"/>
    <property type="molecule type" value="Genomic_DNA"/>
</dbReference>
<name>J7RHK6_HUIN7</name>
<keyword evidence="1" id="KW-0479">Metal-binding</keyword>
<dbReference type="OMA" id="MNLLAMF"/>
<dbReference type="GeneID" id="34524673"/>
<dbReference type="KEGG" id="kng:KNAG_0B05930"/>
<dbReference type="GO" id="GO:0051880">
    <property type="term" value="F:G-quadruplex DNA binding"/>
    <property type="evidence" value="ECO:0007669"/>
    <property type="project" value="EnsemblFungi"/>
</dbReference>
<evidence type="ECO:0000256" key="3">
    <source>
        <dbReference type="ARBA" id="ARBA00022833"/>
    </source>
</evidence>
<dbReference type="GO" id="GO:0007039">
    <property type="term" value="P:protein catabolic process in the vacuole"/>
    <property type="evidence" value="ECO:0007669"/>
    <property type="project" value="EnsemblFungi"/>
</dbReference>
<protein>
    <recommendedName>
        <fullName evidence="5">BED-type domain-containing protein</fullName>
    </recommendedName>
</protein>
<sequence length="780" mass="88308">MDPRVVLQLEGEVGFRLVRGPQWGMETRCVDGWVPVQSLRRTRATFWSHYLALEEQSDQVKCRHCGCVLKKPQRGDARNKLFRMHLERVHSVAAETVYTPPSSAATSTSSIKSRLRVASTTQHAEVYKRGKSTATTPTQEQVLPLEDDPSTSQLLAVIVASENLPITFVSDPAMQALLGRISPLYQPQQQDILDLVWATAEQISQLVCRTARRNSADLQLVLSTIPPVQAGEISAYLYNLEDVTFFALTSHEWYTRDHSTSLVTLQFWDSIDHRVKTLPVSLHRSPGVAPLSTETLREQLRRTEKDIPGIIRSTLGVTCPQPKLLFNRDNVFEETSTGTPEFHPCVITMLAECARALLGTDGGDPTDESSTKTSDQSDLLLNSMVDLSGLDMAGSLFNIINTMYDELLENPWILDLFHSKCKEQLGYTEPQKPTCFDRTKYSTAETCLENFLHLKPVLFQIDPLLHSVTRQPLQEADFETAECLLDLILSMNRLIRYFSDSRSTFSFAHTVPALMSLEMQICKMAESRPTPRKLDCSLNRFSSTLHRCKRVLMQDKTVLVGLFLYPPSLFEREVLEYVYKTTSLSEIVTIVEQTILKLIRRFVDLQLVNTAGDDTASCEADIERGVNEQIMKITQADLYDYLSTINTIIPASYKRYSEQSGYVRDKGEFKRQPPHGSRELPGEIGQVDQLLDVYVPVSNAFWEHYLEFDAGPILRLLVKMMRTYAVSSALAPYAYLSDFVPELGDQFLEPMVKIKLFNEQYVVGKVDFEMDTLSTAAQYH</sequence>
<dbReference type="OrthoDB" id="4068423at2759"/>
<keyword evidence="7" id="KW-1185">Reference proteome</keyword>
<evidence type="ECO:0000259" key="5">
    <source>
        <dbReference type="PROSITE" id="PS50808"/>
    </source>
</evidence>
<dbReference type="GO" id="GO:0008270">
    <property type="term" value="F:zinc ion binding"/>
    <property type="evidence" value="ECO:0007669"/>
    <property type="project" value="UniProtKB-KW"/>
</dbReference>
<keyword evidence="2 4" id="KW-0863">Zinc-finger</keyword>
<evidence type="ECO:0000313" key="6">
    <source>
        <dbReference type="EMBL" id="CCK69023.1"/>
    </source>
</evidence>
<dbReference type="PROSITE" id="PS50808">
    <property type="entry name" value="ZF_BED"/>
    <property type="match status" value="1"/>
</dbReference>
<dbReference type="Proteomes" id="UP000006310">
    <property type="component" value="Chromosome 2"/>
</dbReference>